<evidence type="ECO:0000313" key="2">
    <source>
        <dbReference type="EMBL" id="QBE66843.1"/>
    </source>
</evidence>
<evidence type="ECO:0000256" key="1">
    <source>
        <dbReference type="SAM" id="MobiDB-lite"/>
    </source>
</evidence>
<accession>A0A4V0Z4G3</accession>
<proteinExistence type="predicted"/>
<name>A0A4V0Z4G3_9BURK</name>
<keyword evidence="3" id="KW-1185">Reference proteome</keyword>
<evidence type="ECO:0000313" key="3">
    <source>
        <dbReference type="Proteomes" id="UP000290637"/>
    </source>
</evidence>
<dbReference type="RefSeq" id="WP_130189950.1">
    <property type="nucleotide sequence ID" value="NZ_CP035913.1"/>
</dbReference>
<dbReference type="EMBL" id="CP035913">
    <property type="protein sequence ID" value="QBE66843.1"/>
    <property type="molecule type" value="Genomic_DNA"/>
</dbReference>
<gene>
    <name evidence="2" type="ORF">EWM63_30945</name>
</gene>
<dbReference type="Pfam" id="PF05396">
    <property type="entry name" value="Phage_T7_Capsid"/>
    <property type="match status" value="1"/>
</dbReference>
<dbReference type="AlphaFoldDB" id="A0A4V0Z4G3"/>
<dbReference type="KEGG" id="plue:EWM63_30945"/>
<dbReference type="OrthoDB" id="9155168at2"/>
<organism evidence="2 3">
    <name type="scientific">Pseudoduganella lutea</name>
    <dbReference type="NCBI Taxonomy" id="321985"/>
    <lineage>
        <taxon>Bacteria</taxon>
        <taxon>Pseudomonadati</taxon>
        <taxon>Pseudomonadota</taxon>
        <taxon>Betaproteobacteria</taxon>
        <taxon>Burkholderiales</taxon>
        <taxon>Oxalobacteraceae</taxon>
        <taxon>Telluria group</taxon>
        <taxon>Pseudoduganella</taxon>
    </lineage>
</organism>
<feature type="region of interest" description="Disordered" evidence="1">
    <location>
        <begin position="64"/>
        <end position="89"/>
    </location>
</feature>
<sequence>MTEQVTIKQPAPAEDQAHVAAMVAKVDGTPTPEDPAAAPSGDRPAWLPEKFKTPEEMAAAFAELEGKQASPAEKAPEVPPVPEGGTEQVSQELADKGLNLEDFSTEFAQKGELSAESYEKLTKAGYPKALVDQYIEGQKVLGERYQADVMSAAGGAEQFAEVADWAANNLTPAEIAAYNEAVDSRDPVKAKLAVTGITAKYREANPTEGNLIGGSTKVGAGDSYESLAQMTADMATPQYKTDPAFRKKVQEKIGRSSII</sequence>
<dbReference type="InterPro" id="IPR008768">
    <property type="entry name" value="Gp9-like"/>
</dbReference>
<dbReference type="Proteomes" id="UP000290637">
    <property type="component" value="Chromosome"/>
</dbReference>
<feature type="region of interest" description="Disordered" evidence="1">
    <location>
        <begin position="25"/>
        <end position="48"/>
    </location>
</feature>
<protein>
    <submittedName>
        <fullName evidence="2">Capsid assembly protein</fullName>
    </submittedName>
</protein>
<reference evidence="2 3" key="1">
    <citation type="submission" date="2019-02" db="EMBL/GenBank/DDBJ databases">
        <title>Draft Genome Sequences of Six Type Strains of the Genus Massilia.</title>
        <authorList>
            <person name="Miess H."/>
            <person name="Frediansyhah A."/>
            <person name="Gross H."/>
        </authorList>
    </citation>
    <scope>NUCLEOTIDE SEQUENCE [LARGE SCALE GENOMIC DNA]</scope>
    <source>
        <strain evidence="2 3">DSM 17473</strain>
    </source>
</reference>